<organism evidence="3 4">
    <name type="scientific">Triparma columacea</name>
    <dbReference type="NCBI Taxonomy" id="722753"/>
    <lineage>
        <taxon>Eukaryota</taxon>
        <taxon>Sar</taxon>
        <taxon>Stramenopiles</taxon>
        <taxon>Ochrophyta</taxon>
        <taxon>Bolidophyceae</taxon>
        <taxon>Parmales</taxon>
        <taxon>Triparmaceae</taxon>
        <taxon>Triparma</taxon>
    </lineage>
</organism>
<dbReference type="AlphaFoldDB" id="A0A9W7FXI8"/>
<proteinExistence type="predicted"/>
<feature type="coiled-coil region" evidence="1">
    <location>
        <begin position="124"/>
        <end position="151"/>
    </location>
</feature>
<accession>A0A9W7FXI8</accession>
<evidence type="ECO:0000256" key="1">
    <source>
        <dbReference type="SAM" id="Coils"/>
    </source>
</evidence>
<dbReference type="Proteomes" id="UP001165065">
    <property type="component" value="Unassembled WGS sequence"/>
</dbReference>
<protein>
    <submittedName>
        <fullName evidence="3">Uncharacterized protein</fullName>
    </submittedName>
</protein>
<name>A0A9W7FXI8_9STRA</name>
<gene>
    <name evidence="3" type="ORF">TrCOL_g1240</name>
</gene>
<evidence type="ECO:0000313" key="4">
    <source>
        <dbReference type="Proteomes" id="UP001165065"/>
    </source>
</evidence>
<comment type="caution">
    <text evidence="3">The sequence shown here is derived from an EMBL/GenBank/DDBJ whole genome shotgun (WGS) entry which is preliminary data.</text>
</comment>
<feature type="compositionally biased region" description="Low complexity" evidence="2">
    <location>
        <begin position="18"/>
        <end position="50"/>
    </location>
</feature>
<feature type="region of interest" description="Disordered" evidence="2">
    <location>
        <begin position="1"/>
        <end position="56"/>
    </location>
</feature>
<keyword evidence="4" id="KW-1185">Reference proteome</keyword>
<keyword evidence="1" id="KW-0175">Coiled coil</keyword>
<dbReference type="EMBL" id="BRYA01000552">
    <property type="protein sequence ID" value="GMI22626.1"/>
    <property type="molecule type" value="Genomic_DNA"/>
</dbReference>
<dbReference type="OrthoDB" id="10599071at2759"/>
<evidence type="ECO:0000313" key="3">
    <source>
        <dbReference type="EMBL" id="GMI22626.1"/>
    </source>
</evidence>
<reference evidence="4" key="1">
    <citation type="journal article" date="2023" name="Commun. Biol.">
        <title>Genome analysis of Parmales, the sister group of diatoms, reveals the evolutionary specialization of diatoms from phago-mixotrophs to photoautotrophs.</title>
        <authorList>
            <person name="Ban H."/>
            <person name="Sato S."/>
            <person name="Yoshikawa S."/>
            <person name="Yamada K."/>
            <person name="Nakamura Y."/>
            <person name="Ichinomiya M."/>
            <person name="Sato N."/>
            <person name="Blanc-Mathieu R."/>
            <person name="Endo H."/>
            <person name="Kuwata A."/>
            <person name="Ogata H."/>
        </authorList>
    </citation>
    <scope>NUCLEOTIDE SEQUENCE [LARGE SCALE GENOMIC DNA]</scope>
</reference>
<sequence length="155" mass="17102">MDQKTPLPIPDVEDSCLTTSTTPTSSHSPSNSPLTPPSSSDSSSHSSAPSFVLGKRDGETVYDLEGNFKELKRLKVLDDKGMGDERLQGVEVIISHGSGDDSSAILVKDPTVNLHRQILGVKNVLEVQREVERRMREIRKLEDILDREETAGYTR</sequence>
<evidence type="ECO:0000256" key="2">
    <source>
        <dbReference type="SAM" id="MobiDB-lite"/>
    </source>
</evidence>